<comment type="subunit">
    <text evidence="8">Homodimer.</text>
</comment>
<feature type="domain" description="Glutamyl-tRNA reductase N-terminal" evidence="16">
    <location>
        <begin position="12"/>
        <end position="157"/>
    </location>
</feature>
<dbReference type="PANTHER" id="PTHR43013:SF1">
    <property type="entry name" value="GLUTAMYL-TRNA REDUCTASE"/>
    <property type="match status" value="1"/>
</dbReference>
<dbReference type="Pfam" id="PF01488">
    <property type="entry name" value="Shikimate_DH"/>
    <property type="match status" value="1"/>
</dbReference>
<dbReference type="SUPFAM" id="SSF69742">
    <property type="entry name" value="Glutamyl tRNA-reductase catalytic, N-terminal domain"/>
    <property type="match status" value="1"/>
</dbReference>
<dbReference type="InterPro" id="IPR006151">
    <property type="entry name" value="Shikm_DH/Glu-tRNA_Rdtase"/>
</dbReference>
<evidence type="ECO:0000256" key="5">
    <source>
        <dbReference type="ARBA" id="ARBA00023002"/>
    </source>
</evidence>
<dbReference type="SUPFAM" id="SSF69075">
    <property type="entry name" value="Glutamyl tRNA-reductase dimerization domain"/>
    <property type="match status" value="1"/>
</dbReference>
<dbReference type="PIRSF" id="PIRSF000445">
    <property type="entry name" value="4pyrrol_synth_GluRdtase"/>
    <property type="match status" value="1"/>
</dbReference>
<dbReference type="InterPro" id="IPR036453">
    <property type="entry name" value="GluRdtase_dimer_dom_sf"/>
</dbReference>
<dbReference type="InterPro" id="IPR015896">
    <property type="entry name" value="4pyrrol_synth_GluRdtase_dimer"/>
</dbReference>
<evidence type="ECO:0000256" key="12">
    <source>
        <dbReference type="PIRSR" id="PIRSR000445-4"/>
    </source>
</evidence>
<dbReference type="Pfam" id="PF05201">
    <property type="entry name" value="GlutR_N"/>
    <property type="match status" value="1"/>
</dbReference>
<feature type="binding site" evidence="8 10">
    <location>
        <begin position="118"/>
        <end position="120"/>
    </location>
    <ligand>
        <name>substrate</name>
    </ligand>
</feature>
<dbReference type="Gene3D" id="3.40.50.720">
    <property type="entry name" value="NAD(P)-binding Rossmann-like Domain"/>
    <property type="match status" value="1"/>
</dbReference>
<evidence type="ECO:0000259" key="15">
    <source>
        <dbReference type="Pfam" id="PF01488"/>
    </source>
</evidence>
<proteinExistence type="inferred from homology"/>
<keyword evidence="5 8" id="KW-0560">Oxidoreductase</keyword>
<comment type="catalytic activity">
    <reaction evidence="7 8 13">
        <text>(S)-4-amino-5-oxopentanoate + tRNA(Glu) + NADP(+) = L-glutamyl-tRNA(Glu) + NADPH + H(+)</text>
        <dbReference type="Rhea" id="RHEA:12344"/>
        <dbReference type="Rhea" id="RHEA-COMP:9663"/>
        <dbReference type="Rhea" id="RHEA-COMP:9680"/>
        <dbReference type="ChEBI" id="CHEBI:15378"/>
        <dbReference type="ChEBI" id="CHEBI:57501"/>
        <dbReference type="ChEBI" id="CHEBI:57783"/>
        <dbReference type="ChEBI" id="CHEBI:58349"/>
        <dbReference type="ChEBI" id="CHEBI:78442"/>
        <dbReference type="ChEBI" id="CHEBI:78520"/>
        <dbReference type="EC" id="1.2.1.70"/>
    </reaction>
</comment>
<dbReference type="InterPro" id="IPR018214">
    <property type="entry name" value="GluRdtase_CS"/>
</dbReference>
<dbReference type="Pfam" id="PF00745">
    <property type="entry name" value="GlutR_dimer"/>
    <property type="match status" value="1"/>
</dbReference>
<comment type="function">
    <text evidence="8">Catalyzes the NADPH-dependent reduction of glutamyl-tRNA(Glu) to glutamate 1-semialdehyde (GSA).</text>
</comment>
<feature type="binding site" evidence="8 10">
    <location>
        <position position="124"/>
    </location>
    <ligand>
        <name>substrate</name>
    </ligand>
</feature>
<accession>A0A7Y0DY71</accession>
<dbReference type="Proteomes" id="UP000539372">
    <property type="component" value="Unassembled WGS sequence"/>
</dbReference>
<dbReference type="InterPro" id="IPR036343">
    <property type="entry name" value="GluRdtase_N_sf"/>
</dbReference>
<evidence type="ECO:0000259" key="16">
    <source>
        <dbReference type="Pfam" id="PF05201"/>
    </source>
</evidence>
<evidence type="ECO:0000256" key="10">
    <source>
        <dbReference type="PIRSR" id="PIRSR000445-2"/>
    </source>
</evidence>
<dbReference type="InterPro" id="IPR015895">
    <property type="entry name" value="4pyrrol_synth_GluRdtase_N"/>
</dbReference>
<organism evidence="17 18">
    <name type="scientific">Pacificispira spongiicola</name>
    <dbReference type="NCBI Taxonomy" id="2729598"/>
    <lineage>
        <taxon>Bacteria</taxon>
        <taxon>Pseudomonadati</taxon>
        <taxon>Pseudomonadota</taxon>
        <taxon>Alphaproteobacteria</taxon>
        <taxon>Rhodospirillales</taxon>
        <taxon>Rhodospirillaceae</taxon>
        <taxon>Pacificispira</taxon>
    </lineage>
</organism>
<dbReference type="AlphaFoldDB" id="A0A7Y0DY71"/>
<reference evidence="17 18" key="1">
    <citation type="submission" date="2020-04" db="EMBL/GenBank/DDBJ databases">
        <title>Rhodospirillaceae bacterium KN72 isolated from deep sea.</title>
        <authorList>
            <person name="Zhang D.-C."/>
        </authorList>
    </citation>
    <scope>NUCLEOTIDE SEQUENCE [LARGE SCALE GENOMIC DNA]</scope>
    <source>
        <strain evidence="17 18">KN72</strain>
    </source>
</reference>
<feature type="domain" description="Quinate/shikimate 5-dehydrogenase/glutamyl-tRNA reductase" evidence="15">
    <location>
        <begin position="173"/>
        <end position="305"/>
    </location>
</feature>
<evidence type="ECO:0000256" key="11">
    <source>
        <dbReference type="PIRSR" id="PIRSR000445-3"/>
    </source>
</evidence>
<feature type="domain" description="Tetrapyrrole biosynthesis glutamyl-tRNA reductase dimerisation" evidence="14">
    <location>
        <begin position="320"/>
        <end position="414"/>
    </location>
</feature>
<evidence type="ECO:0000256" key="1">
    <source>
        <dbReference type="ARBA" id="ARBA00005059"/>
    </source>
</evidence>
<evidence type="ECO:0000259" key="14">
    <source>
        <dbReference type="Pfam" id="PF00745"/>
    </source>
</evidence>
<keyword evidence="6 8" id="KW-0627">Porphyrin biosynthesis</keyword>
<dbReference type="InterPro" id="IPR036291">
    <property type="entry name" value="NAD(P)-bd_dom_sf"/>
</dbReference>
<dbReference type="PANTHER" id="PTHR43013">
    <property type="entry name" value="GLUTAMYL-TRNA REDUCTASE"/>
    <property type="match status" value="1"/>
</dbReference>
<name>A0A7Y0DY71_9PROT</name>
<feature type="site" description="Important for activity" evidence="8 12">
    <location>
        <position position="103"/>
    </location>
</feature>
<dbReference type="GO" id="GO:0008883">
    <property type="term" value="F:glutamyl-tRNA reductase activity"/>
    <property type="evidence" value="ECO:0007669"/>
    <property type="project" value="UniProtKB-UniRule"/>
</dbReference>
<dbReference type="SUPFAM" id="SSF51735">
    <property type="entry name" value="NAD(P)-binding Rossmann-fold domains"/>
    <property type="match status" value="1"/>
</dbReference>
<evidence type="ECO:0000256" key="9">
    <source>
        <dbReference type="PIRSR" id="PIRSR000445-1"/>
    </source>
</evidence>
<comment type="domain">
    <text evidence="8">Possesses an unusual extended V-shaped dimeric structure with each monomer consisting of three distinct domains arranged along a curved 'spinal' alpha-helix. The N-terminal catalytic domain specifically recognizes the glutamate moiety of the substrate. The second domain is the NADPH-binding domain, and the third C-terminal domain is responsible for dimerization.</text>
</comment>
<dbReference type="EMBL" id="JABBNT010000001">
    <property type="protein sequence ID" value="NMM43784.1"/>
    <property type="molecule type" value="Genomic_DNA"/>
</dbReference>
<evidence type="ECO:0000313" key="17">
    <source>
        <dbReference type="EMBL" id="NMM43784.1"/>
    </source>
</evidence>
<feature type="binding site" evidence="8 10">
    <location>
        <begin position="54"/>
        <end position="57"/>
    </location>
    <ligand>
        <name>substrate</name>
    </ligand>
</feature>
<evidence type="ECO:0000256" key="3">
    <source>
        <dbReference type="ARBA" id="ARBA00012970"/>
    </source>
</evidence>
<dbReference type="UniPathway" id="UPA00251">
    <property type="reaction ID" value="UER00316"/>
</dbReference>
<keyword evidence="18" id="KW-1185">Reference proteome</keyword>
<protein>
    <recommendedName>
        <fullName evidence="3 8">Glutamyl-tRNA reductase</fullName>
        <shortName evidence="8">GluTR</shortName>
        <ecNumber evidence="3 8">1.2.1.70</ecNumber>
    </recommendedName>
</protein>
<dbReference type="PROSITE" id="PS00747">
    <property type="entry name" value="GLUTR"/>
    <property type="match status" value="1"/>
</dbReference>
<dbReference type="HAMAP" id="MF_00087">
    <property type="entry name" value="Glu_tRNA_reductase"/>
    <property type="match status" value="1"/>
</dbReference>
<evidence type="ECO:0000256" key="4">
    <source>
        <dbReference type="ARBA" id="ARBA00022857"/>
    </source>
</evidence>
<dbReference type="NCBIfam" id="TIGR01035">
    <property type="entry name" value="hemA"/>
    <property type="match status" value="1"/>
</dbReference>
<dbReference type="Gene3D" id="3.30.460.30">
    <property type="entry name" value="Glutamyl-tRNA reductase, N-terminal domain"/>
    <property type="match status" value="1"/>
</dbReference>
<feature type="binding site" evidence="8 10">
    <location>
        <position position="113"/>
    </location>
    <ligand>
        <name>substrate</name>
    </ligand>
</feature>
<evidence type="ECO:0000256" key="7">
    <source>
        <dbReference type="ARBA" id="ARBA00047464"/>
    </source>
</evidence>
<dbReference type="RefSeq" id="WP_169624031.1">
    <property type="nucleotide sequence ID" value="NZ_JABBNT010000001.1"/>
</dbReference>
<dbReference type="GO" id="GO:0050661">
    <property type="term" value="F:NADP binding"/>
    <property type="evidence" value="ECO:0007669"/>
    <property type="project" value="InterPro"/>
</dbReference>
<dbReference type="InterPro" id="IPR000343">
    <property type="entry name" value="4pyrrol_synth_GluRdtase"/>
</dbReference>
<comment type="caution">
    <text evidence="17">The sequence shown here is derived from an EMBL/GenBank/DDBJ whole genome shotgun (WGS) entry which is preliminary data.</text>
</comment>
<evidence type="ECO:0000256" key="8">
    <source>
        <dbReference type="HAMAP-Rule" id="MF_00087"/>
    </source>
</evidence>
<feature type="binding site" evidence="8 11">
    <location>
        <begin position="190"/>
        <end position="195"/>
    </location>
    <ligand>
        <name>NADP(+)</name>
        <dbReference type="ChEBI" id="CHEBI:58349"/>
    </ligand>
</feature>
<keyword evidence="4 8" id="KW-0521">NADP</keyword>
<evidence type="ECO:0000256" key="2">
    <source>
        <dbReference type="ARBA" id="ARBA00005916"/>
    </source>
</evidence>
<dbReference type="GO" id="GO:0019353">
    <property type="term" value="P:protoporphyrinogen IX biosynthetic process from glutamate"/>
    <property type="evidence" value="ECO:0007669"/>
    <property type="project" value="TreeGrafter"/>
</dbReference>
<evidence type="ECO:0000313" key="18">
    <source>
        <dbReference type="Proteomes" id="UP000539372"/>
    </source>
</evidence>
<evidence type="ECO:0000256" key="13">
    <source>
        <dbReference type="RuleBase" id="RU000584"/>
    </source>
</evidence>
<feature type="active site" description="Nucleophile" evidence="8 9">
    <location>
        <position position="55"/>
    </location>
</feature>
<gene>
    <name evidence="8 17" type="primary">hemA</name>
    <name evidence="17" type="ORF">HH303_04805</name>
</gene>
<comment type="pathway">
    <text evidence="1 8 13">Porphyrin-containing compound metabolism; protoporphyrin-IX biosynthesis; 5-aminolevulinate from L-glutamyl-tRNA(Glu): step 1/2.</text>
</comment>
<sequence>MRDGTPDRAFVVGASYRTADSRIRDRLYIEPGAVPDFLATAKAAGLTQAFALSTCDRVEVIGASPDPESACIAAERLLLSRLDGVSAGSDTIYRLSDTDAVRHVFRIAAALDSQMVGESQILGQLKDAVQVAPTGAGELDRLTQAAFALAKRVRSTTRIGEGAVSAAAAAVKVAQDLHGPLDKCRALLIGLGETGALIADQFLRAGLGVLNLTGPARRTEREAARRGWTYHPFDRLDEALANADIVITAAGRGTYLIDRARMDHASTRRRHKPILVVDAGIPSDVDPDTDRIRDVFLYSLADIERLAEKGQLDRKAEALEAEAMVEAALVDWRRAQAEREGVPGLVALRDHFETLRDEVLRRHPNADPTEATRLLVNRLLHEPSECLREIAKQGSDADLRDTITVNRVLERLFALTLDNESKNKNELDG</sequence>
<comment type="miscellaneous">
    <text evidence="8">During catalysis, the active site Cys acts as a nucleophile attacking the alpha-carbonyl group of tRNA-bound glutamate with the formation of a thioester intermediate between enzyme and glutamate, and the concomitant release of tRNA(Glu). The thioester intermediate is finally reduced by direct hydride transfer from NADPH, to form the product GSA.</text>
</comment>
<comment type="similarity">
    <text evidence="2 8 13">Belongs to the glutamyl-tRNA reductase family.</text>
</comment>
<dbReference type="EC" id="1.2.1.70" evidence="3 8"/>
<evidence type="ECO:0000256" key="6">
    <source>
        <dbReference type="ARBA" id="ARBA00023244"/>
    </source>
</evidence>